<dbReference type="SUPFAM" id="SSF69593">
    <property type="entry name" value="Glycerol-3-phosphate (1)-acyltransferase"/>
    <property type="match status" value="1"/>
</dbReference>
<dbReference type="InterPro" id="IPR002123">
    <property type="entry name" value="Plipid/glycerol_acylTrfase"/>
</dbReference>
<dbReference type="AlphaFoldDB" id="A0A1A0MM53"/>
<protein>
    <submittedName>
        <fullName evidence="2">Glycerol acyltransferase</fullName>
    </submittedName>
</protein>
<dbReference type="EMBL" id="LZSF01000167">
    <property type="protein sequence ID" value="OBA85843.1"/>
    <property type="molecule type" value="Genomic_DNA"/>
</dbReference>
<organism evidence="2 3">
    <name type="scientific">Mycolicibacterium mucogenicum</name>
    <name type="common">Mycobacterium mucogenicum</name>
    <dbReference type="NCBI Taxonomy" id="56689"/>
    <lineage>
        <taxon>Bacteria</taxon>
        <taxon>Bacillati</taxon>
        <taxon>Actinomycetota</taxon>
        <taxon>Actinomycetes</taxon>
        <taxon>Mycobacteriales</taxon>
        <taxon>Mycobacteriaceae</taxon>
        <taxon>Mycolicibacterium</taxon>
    </lineage>
</organism>
<sequence>MGFGPPQGRPTVTDDEITAIMEPPQRVRTLRNVLDATGDALEPLIDLYRPYGAGLDRLPRDGRFLLVGNHTAFGFAEILLMPYYTRRELGVQVRPLAERGLAQAKGFGGDLVAAYGGVVGHPDTARELMRHNETVLVFPGGGREMPKFKGEEYQLKWDGRSGFARVAIENGYPIVPVGLVGSDDVYEPLFQRDSTLGRLSQSIGERLGGRSDMAMPLVRGIGPTLIPRPQRMYLEFGAPISTTAPSGTTDHARWVETVKSATQQALEQILSDLQEVRARDPYRGLNPLAWSRAAQPPEAAIRVG</sequence>
<evidence type="ECO:0000313" key="3">
    <source>
        <dbReference type="Proteomes" id="UP000093962"/>
    </source>
</evidence>
<comment type="caution">
    <text evidence="2">The sequence shown here is derived from an EMBL/GenBank/DDBJ whole genome shotgun (WGS) entry which is preliminary data.</text>
</comment>
<reference evidence="2 3" key="1">
    <citation type="submission" date="2016-06" db="EMBL/GenBank/DDBJ databases">
        <authorList>
            <person name="Kjaerup R.B."/>
            <person name="Dalgaard T.S."/>
            <person name="Juul-Madsen H.R."/>
        </authorList>
    </citation>
    <scope>NUCLEOTIDE SEQUENCE [LARGE SCALE GENOMIC DNA]</scope>
    <source>
        <strain evidence="2 3">1199456.5</strain>
    </source>
</reference>
<name>A0A1A0MM53_MYCMU</name>
<proteinExistence type="predicted"/>
<dbReference type="Proteomes" id="UP000093962">
    <property type="component" value="Unassembled WGS sequence"/>
</dbReference>
<dbReference type="PANTHER" id="PTHR22753">
    <property type="entry name" value="TRANSMEMBRANE PROTEIN 68"/>
    <property type="match status" value="1"/>
</dbReference>
<dbReference type="OrthoDB" id="5496738at2"/>
<accession>A0A1A0MM53</accession>
<feature type="domain" description="Phospholipid/glycerol acyltransferase" evidence="1">
    <location>
        <begin position="64"/>
        <end position="182"/>
    </location>
</feature>
<evidence type="ECO:0000259" key="1">
    <source>
        <dbReference type="SMART" id="SM00563"/>
    </source>
</evidence>
<keyword evidence="2" id="KW-0808">Transferase</keyword>
<dbReference type="Pfam" id="PF01553">
    <property type="entry name" value="Acyltransferase"/>
    <property type="match status" value="1"/>
</dbReference>
<keyword evidence="2" id="KW-0012">Acyltransferase</keyword>
<dbReference type="CDD" id="cd07987">
    <property type="entry name" value="LPLAT_MGAT-like"/>
    <property type="match status" value="1"/>
</dbReference>
<dbReference type="GO" id="GO:0016020">
    <property type="term" value="C:membrane"/>
    <property type="evidence" value="ECO:0007669"/>
    <property type="project" value="TreeGrafter"/>
</dbReference>
<gene>
    <name evidence="2" type="ORF">A5642_23655</name>
</gene>
<evidence type="ECO:0000313" key="2">
    <source>
        <dbReference type="EMBL" id="OBA85843.1"/>
    </source>
</evidence>
<dbReference type="GO" id="GO:0016746">
    <property type="term" value="F:acyltransferase activity"/>
    <property type="evidence" value="ECO:0007669"/>
    <property type="project" value="UniProtKB-KW"/>
</dbReference>
<dbReference type="SMART" id="SM00563">
    <property type="entry name" value="PlsC"/>
    <property type="match status" value="1"/>
</dbReference>
<dbReference type="RefSeq" id="WP_064859503.1">
    <property type="nucleotide sequence ID" value="NZ_LZSF01000167.1"/>
</dbReference>
<dbReference type="PANTHER" id="PTHR22753:SF14">
    <property type="entry name" value="MONOACYLGLYCEROL_DIACYLGLYCEROL O-ACYLTRANSFERASE"/>
    <property type="match status" value="1"/>
</dbReference>